<dbReference type="SUPFAM" id="SSF56672">
    <property type="entry name" value="DNA/RNA polymerases"/>
    <property type="match status" value="1"/>
</dbReference>
<evidence type="ECO:0000259" key="15">
    <source>
        <dbReference type="SMART" id="SM00482"/>
    </source>
</evidence>
<keyword evidence="2 12" id="KW-0808">Transferase</keyword>
<feature type="region of interest" description="Disordered" evidence="13">
    <location>
        <begin position="314"/>
        <end position="334"/>
    </location>
</feature>
<dbReference type="CDD" id="cd09859">
    <property type="entry name" value="PIN_53EXO"/>
    <property type="match status" value="1"/>
</dbReference>
<dbReference type="PANTHER" id="PTHR10133:SF27">
    <property type="entry name" value="DNA POLYMERASE NU"/>
    <property type="match status" value="1"/>
</dbReference>
<evidence type="ECO:0000256" key="11">
    <source>
        <dbReference type="NCBIfam" id="TIGR00593"/>
    </source>
</evidence>
<feature type="domain" description="DNA-directed DNA polymerase family A palm" evidence="15">
    <location>
        <begin position="655"/>
        <end position="862"/>
    </location>
</feature>
<comment type="catalytic activity">
    <reaction evidence="10 12">
        <text>DNA(n) + a 2'-deoxyribonucleoside 5'-triphosphate = DNA(n+1) + diphosphate</text>
        <dbReference type="Rhea" id="RHEA:22508"/>
        <dbReference type="Rhea" id="RHEA-COMP:17339"/>
        <dbReference type="Rhea" id="RHEA-COMP:17340"/>
        <dbReference type="ChEBI" id="CHEBI:33019"/>
        <dbReference type="ChEBI" id="CHEBI:61560"/>
        <dbReference type="ChEBI" id="CHEBI:173112"/>
        <dbReference type="EC" id="2.7.7.7"/>
    </reaction>
</comment>
<dbReference type="NCBIfam" id="NF004397">
    <property type="entry name" value="PRK05755.1"/>
    <property type="match status" value="1"/>
</dbReference>
<dbReference type="InterPro" id="IPR043502">
    <property type="entry name" value="DNA/RNA_pol_sf"/>
</dbReference>
<dbReference type="InterPro" id="IPR008918">
    <property type="entry name" value="HhH2"/>
</dbReference>
<evidence type="ECO:0000313" key="17">
    <source>
        <dbReference type="Proteomes" id="UP001501710"/>
    </source>
</evidence>
<evidence type="ECO:0000256" key="13">
    <source>
        <dbReference type="SAM" id="MobiDB-lite"/>
    </source>
</evidence>
<dbReference type="PRINTS" id="PR00868">
    <property type="entry name" value="DNAPOLI"/>
</dbReference>
<comment type="function">
    <text evidence="12">In addition to polymerase activity, this DNA polymerase exhibits 5'-3' exonuclease activity.</text>
</comment>
<dbReference type="Gene3D" id="3.30.420.10">
    <property type="entry name" value="Ribonuclease H-like superfamily/Ribonuclease H"/>
    <property type="match status" value="1"/>
</dbReference>
<dbReference type="CDD" id="cd09898">
    <property type="entry name" value="H3TH_53EXO"/>
    <property type="match status" value="1"/>
</dbReference>
<evidence type="ECO:0000256" key="4">
    <source>
        <dbReference type="ARBA" id="ARBA00022705"/>
    </source>
</evidence>
<evidence type="ECO:0000256" key="6">
    <source>
        <dbReference type="ARBA" id="ARBA00022839"/>
    </source>
</evidence>
<accession>A0ABP8BVZ2</accession>
<dbReference type="Proteomes" id="UP001501710">
    <property type="component" value="Unassembled WGS sequence"/>
</dbReference>
<dbReference type="EC" id="2.7.7.7" evidence="11 12"/>
<dbReference type="CDD" id="cd06140">
    <property type="entry name" value="DNA_polA_I_Bacillus_like_exo"/>
    <property type="match status" value="1"/>
</dbReference>
<keyword evidence="12" id="KW-0378">Hydrolase</keyword>
<dbReference type="SMART" id="SM00482">
    <property type="entry name" value="POLAc"/>
    <property type="match status" value="1"/>
</dbReference>
<protein>
    <recommendedName>
        <fullName evidence="11 12">DNA polymerase I</fullName>
        <ecNumber evidence="11 12">2.7.7.7</ecNumber>
    </recommendedName>
</protein>
<dbReference type="InterPro" id="IPR020046">
    <property type="entry name" value="5-3_exonucl_a-hlix_arch_N"/>
</dbReference>
<evidence type="ECO:0000256" key="12">
    <source>
        <dbReference type="RuleBase" id="RU004460"/>
    </source>
</evidence>
<evidence type="ECO:0000256" key="2">
    <source>
        <dbReference type="ARBA" id="ARBA00022679"/>
    </source>
</evidence>
<keyword evidence="7 12" id="KW-0239">DNA-directed DNA polymerase</keyword>
<proteinExistence type="inferred from homology"/>
<dbReference type="SUPFAM" id="SSF53098">
    <property type="entry name" value="Ribonuclease H-like"/>
    <property type="match status" value="1"/>
</dbReference>
<name>A0ABP8BVZ2_9ACTN</name>
<dbReference type="Gene3D" id="3.40.50.1010">
    <property type="entry name" value="5'-nuclease"/>
    <property type="match status" value="1"/>
</dbReference>
<evidence type="ECO:0000256" key="5">
    <source>
        <dbReference type="ARBA" id="ARBA00022763"/>
    </source>
</evidence>
<evidence type="ECO:0000256" key="7">
    <source>
        <dbReference type="ARBA" id="ARBA00022932"/>
    </source>
</evidence>
<dbReference type="Gene3D" id="3.30.70.370">
    <property type="match status" value="1"/>
</dbReference>
<dbReference type="CDD" id="cd08637">
    <property type="entry name" value="DNA_pol_A_pol_I_C"/>
    <property type="match status" value="1"/>
</dbReference>
<keyword evidence="3 12" id="KW-0548">Nucleotidyltransferase</keyword>
<dbReference type="NCBIfam" id="TIGR00593">
    <property type="entry name" value="pola"/>
    <property type="match status" value="1"/>
</dbReference>
<dbReference type="Pfam" id="PF02739">
    <property type="entry name" value="5_3_exonuc_N"/>
    <property type="match status" value="1"/>
</dbReference>
<keyword evidence="9 12" id="KW-0234">DNA repair</keyword>
<dbReference type="Pfam" id="PF01367">
    <property type="entry name" value="5_3_exonuc"/>
    <property type="match status" value="1"/>
</dbReference>
<dbReference type="Pfam" id="PF00476">
    <property type="entry name" value="DNA_pol_A"/>
    <property type="match status" value="1"/>
</dbReference>
<dbReference type="SUPFAM" id="SSF47807">
    <property type="entry name" value="5' to 3' exonuclease, C-terminal subdomain"/>
    <property type="match status" value="1"/>
</dbReference>
<reference evidence="17" key="1">
    <citation type="journal article" date="2019" name="Int. J. Syst. Evol. Microbiol.">
        <title>The Global Catalogue of Microorganisms (GCM) 10K type strain sequencing project: providing services to taxonomists for standard genome sequencing and annotation.</title>
        <authorList>
            <consortium name="The Broad Institute Genomics Platform"/>
            <consortium name="The Broad Institute Genome Sequencing Center for Infectious Disease"/>
            <person name="Wu L."/>
            <person name="Ma J."/>
        </authorList>
    </citation>
    <scope>NUCLEOTIDE SEQUENCE [LARGE SCALE GENOMIC DNA]</scope>
    <source>
        <strain evidence="17">JCM 17440</strain>
    </source>
</reference>
<dbReference type="Gene3D" id="1.20.1060.10">
    <property type="entry name" value="Taq DNA Polymerase, Chain T, domain 4"/>
    <property type="match status" value="1"/>
</dbReference>
<dbReference type="InterPro" id="IPR002421">
    <property type="entry name" value="5-3_exonuclease"/>
</dbReference>
<evidence type="ECO:0000256" key="9">
    <source>
        <dbReference type="ARBA" id="ARBA00023204"/>
    </source>
</evidence>
<dbReference type="EMBL" id="BAABAS010000004">
    <property type="protein sequence ID" value="GAA4228063.1"/>
    <property type="molecule type" value="Genomic_DNA"/>
</dbReference>
<evidence type="ECO:0000256" key="10">
    <source>
        <dbReference type="ARBA" id="ARBA00049244"/>
    </source>
</evidence>
<dbReference type="InterPro" id="IPR029060">
    <property type="entry name" value="PIN-like_dom_sf"/>
</dbReference>
<keyword evidence="5 12" id="KW-0227">DNA damage</keyword>
<dbReference type="InterPro" id="IPR054690">
    <property type="entry name" value="DNA_polI_exonuclease"/>
</dbReference>
<comment type="caution">
    <text evidence="16">The sequence shown here is derived from an EMBL/GenBank/DDBJ whole genome shotgun (WGS) entry which is preliminary data.</text>
</comment>
<comment type="similarity">
    <text evidence="1 12">Belongs to the DNA polymerase type-A family.</text>
</comment>
<dbReference type="SMART" id="SM00279">
    <property type="entry name" value="HhH2"/>
    <property type="match status" value="1"/>
</dbReference>
<dbReference type="InterPro" id="IPR012337">
    <property type="entry name" value="RNaseH-like_sf"/>
</dbReference>
<keyword evidence="17" id="KW-1185">Reference proteome</keyword>
<evidence type="ECO:0000313" key="16">
    <source>
        <dbReference type="EMBL" id="GAA4228063.1"/>
    </source>
</evidence>
<dbReference type="InterPro" id="IPR036279">
    <property type="entry name" value="5-3_exonuclease_C_sf"/>
</dbReference>
<keyword evidence="6 12" id="KW-0269">Exonuclease</keyword>
<dbReference type="InterPro" id="IPR002298">
    <property type="entry name" value="DNA_polymerase_A"/>
</dbReference>
<evidence type="ECO:0000256" key="3">
    <source>
        <dbReference type="ARBA" id="ARBA00022695"/>
    </source>
</evidence>
<dbReference type="InterPro" id="IPR020045">
    <property type="entry name" value="DNA_polI_H3TH"/>
</dbReference>
<keyword evidence="4 12" id="KW-0235">DNA replication</keyword>
<sequence length="899" mass="97423">MFAPDTPSTHFMPPFPGARMGHVTDRPCLLLLDGHSLAYRAYYALPVENFSTTAGQPTNVVYGFANMMANVLRDERPSHAAVAFDVSRRTFRTEAFPEYKAGRARSPDGFGSQMEILDRFLATMSVPVLRAPGYEADDIIATLATEAVADGMSVLIVTGDRDVLQLVSDDVTVLYFYRTASEMIRYTPEAVAEKYGLTPAQYPDFAALRGDPSDNLPGIPGIGEKTAAKWIREFGSLAALLDRADEVKGKAGERLRAALDGVRLNRRLTELVRDLDLPVVPDDLRRRPYDLSAFTSLLDELEFRNASIRQRLFAADPGGGRPPEAAGPEPIRGRELEPGELAGWLRARATGLTGLAAEYTWARGEGDLTRIALATGDGHAASFEPSELTEGDERAFADWLADPARPKALHDVKSLLRVTGERGWRLDGVAADTAMAAYLLLPGLAAYGIADLAGRHLGRRPSDEGAAGLMQNARAVLDLAGTFAADLASTGMDELWRDVELPLSDLLARAERAGVHVDAALLAELEVQFAAAMERAADDAADIAGRRFNPGSTKQLQEVLFGELGLPKTKKIKSGYSTDLDALTWLATRTDNGLPQVLLHYRDQARLRATVAGLIREIGADGRVHTTFQQTVAATGRLTSTEPNLQVIPVRTEEGRRIRRAFRPGAGFESLLTADYGQLELRVMAHLSQDPTLLAAFESGEDLHTTMAARVFGVAPDAVTPDLRRKIKAMSYGLAYGLSAFGLARQLGIAMAEARPLMDAYFERLGGVRDYLDHVVAEARVTGYTRTLLGRRRYLPHLNSDNRQRRETAERMALNAPVQGSAADIVKIAMLRVDAALTAAGLRSRLLLQVHDEIVLEVAPGERAAVAEIVRTGMTGAYPLSVGLDVAVGTGADWDAAAH</sequence>
<organism evidence="16 17">
    <name type="scientific">Actinomadura meridiana</name>
    <dbReference type="NCBI Taxonomy" id="559626"/>
    <lineage>
        <taxon>Bacteria</taxon>
        <taxon>Bacillati</taxon>
        <taxon>Actinomycetota</taxon>
        <taxon>Actinomycetes</taxon>
        <taxon>Streptosporangiales</taxon>
        <taxon>Thermomonosporaceae</taxon>
        <taxon>Actinomadura</taxon>
    </lineage>
</organism>
<evidence type="ECO:0000259" key="14">
    <source>
        <dbReference type="SMART" id="SM00475"/>
    </source>
</evidence>
<dbReference type="SUPFAM" id="SSF88723">
    <property type="entry name" value="PIN domain-like"/>
    <property type="match status" value="1"/>
</dbReference>
<dbReference type="PANTHER" id="PTHR10133">
    <property type="entry name" value="DNA POLYMERASE I"/>
    <property type="match status" value="1"/>
</dbReference>
<dbReference type="SMART" id="SM00475">
    <property type="entry name" value="53EXOc"/>
    <property type="match status" value="1"/>
</dbReference>
<gene>
    <name evidence="16" type="primary">polA_1</name>
    <name evidence="12" type="synonym">polA</name>
    <name evidence="16" type="ORF">GCM10022254_17320</name>
</gene>
<dbReference type="InterPro" id="IPR018320">
    <property type="entry name" value="DNA_polymerase_1"/>
</dbReference>
<feature type="domain" description="5'-3' exonuclease" evidence="14">
    <location>
        <begin position="25"/>
        <end position="287"/>
    </location>
</feature>
<dbReference type="InterPro" id="IPR036397">
    <property type="entry name" value="RNaseH_sf"/>
</dbReference>
<keyword evidence="6 12" id="KW-0540">Nuclease</keyword>
<dbReference type="Gene3D" id="1.10.150.20">
    <property type="entry name" value="5' to 3' exonuclease, C-terminal subdomain"/>
    <property type="match status" value="2"/>
</dbReference>
<keyword evidence="8 12" id="KW-0238">DNA-binding</keyword>
<dbReference type="InterPro" id="IPR001098">
    <property type="entry name" value="DNA-dir_DNA_pol_A_palm_dom"/>
</dbReference>
<dbReference type="Pfam" id="PF22619">
    <property type="entry name" value="DNA_polI_exo1"/>
    <property type="match status" value="1"/>
</dbReference>
<evidence type="ECO:0000256" key="1">
    <source>
        <dbReference type="ARBA" id="ARBA00007705"/>
    </source>
</evidence>
<evidence type="ECO:0000256" key="8">
    <source>
        <dbReference type="ARBA" id="ARBA00023125"/>
    </source>
</evidence>